<evidence type="ECO:0000256" key="1">
    <source>
        <dbReference type="SAM" id="MobiDB-lite"/>
    </source>
</evidence>
<dbReference type="GeneID" id="25977921"/>
<accession>F0XU50</accession>
<proteinExistence type="predicted"/>
<dbReference type="AlphaFoldDB" id="F0XU50"/>
<dbReference type="InParanoid" id="F0XU50"/>
<sequence>MACAWHDRPPPSAALPATAGATARPQAAERSMQETGKRASKETSAVRELNGASRSSGQQLGMQTGKVSECLLLIAPFHRHTSILSYVGLRPSQLLAGLVGGGVPCRIEHID</sequence>
<organism evidence="3">
    <name type="scientific">Grosmannia clavigera (strain kw1407 / UAMH 11150)</name>
    <name type="common">Blue stain fungus</name>
    <name type="synonym">Graphiocladiella clavigera</name>
    <dbReference type="NCBI Taxonomy" id="655863"/>
    <lineage>
        <taxon>Eukaryota</taxon>
        <taxon>Fungi</taxon>
        <taxon>Dikarya</taxon>
        <taxon>Ascomycota</taxon>
        <taxon>Pezizomycotina</taxon>
        <taxon>Sordariomycetes</taxon>
        <taxon>Sordariomycetidae</taxon>
        <taxon>Ophiostomatales</taxon>
        <taxon>Ophiostomataceae</taxon>
        <taxon>Leptographium</taxon>
    </lineage>
</organism>
<evidence type="ECO:0000313" key="3">
    <source>
        <dbReference type="Proteomes" id="UP000007796"/>
    </source>
</evidence>
<feature type="compositionally biased region" description="Basic and acidic residues" evidence="1">
    <location>
        <begin position="31"/>
        <end position="45"/>
    </location>
</feature>
<gene>
    <name evidence="2" type="ORF">CMQ_4683</name>
</gene>
<reference evidence="2 3" key="1">
    <citation type="journal article" date="2011" name="Proc. Natl. Acad. Sci. U.S.A.">
        <title>Genome and transcriptome analyses of the mountain pine beetle-fungal symbiont Grosmannia clavigera, a lodgepole pine pathogen.</title>
        <authorList>
            <person name="DiGuistini S."/>
            <person name="Wang Y."/>
            <person name="Liao N.Y."/>
            <person name="Taylor G."/>
            <person name="Tanguay P."/>
            <person name="Feau N."/>
            <person name="Henrissat B."/>
            <person name="Chan S.K."/>
            <person name="Hesse-Orce U."/>
            <person name="Alamouti S.M."/>
            <person name="Tsui C.K.M."/>
            <person name="Docking R.T."/>
            <person name="Levasseur A."/>
            <person name="Haridas S."/>
            <person name="Robertson G."/>
            <person name="Birol I."/>
            <person name="Holt R.A."/>
            <person name="Marra M.A."/>
            <person name="Hamelin R.C."/>
            <person name="Hirst M."/>
            <person name="Jones S.J.M."/>
            <person name="Bohlmann J."/>
            <person name="Breuil C."/>
        </authorList>
    </citation>
    <scope>NUCLEOTIDE SEQUENCE [LARGE SCALE GENOMIC DNA]</scope>
    <source>
        <strain evidence="3">kw1407 / UAMH 11150</strain>
    </source>
</reference>
<name>F0XU50_GROCL</name>
<dbReference type="HOGENOM" id="CLU_2158698_0_0_1"/>
<feature type="compositionally biased region" description="Low complexity" evidence="1">
    <location>
        <begin position="14"/>
        <end position="28"/>
    </location>
</feature>
<feature type="compositionally biased region" description="Polar residues" evidence="1">
    <location>
        <begin position="52"/>
        <end position="61"/>
    </location>
</feature>
<evidence type="ECO:0000313" key="2">
    <source>
        <dbReference type="EMBL" id="EFW98831.1"/>
    </source>
</evidence>
<keyword evidence="3" id="KW-1185">Reference proteome</keyword>
<dbReference type="EMBL" id="GL630006">
    <property type="protein sequence ID" value="EFW98831.1"/>
    <property type="molecule type" value="Genomic_DNA"/>
</dbReference>
<dbReference type="RefSeq" id="XP_014168314.1">
    <property type="nucleotide sequence ID" value="XM_014312839.1"/>
</dbReference>
<feature type="region of interest" description="Disordered" evidence="1">
    <location>
        <begin position="1"/>
        <end position="61"/>
    </location>
</feature>
<dbReference type="Proteomes" id="UP000007796">
    <property type="component" value="Unassembled WGS sequence"/>
</dbReference>
<protein>
    <submittedName>
        <fullName evidence="2">Uncharacterized protein</fullName>
    </submittedName>
</protein>